<reference evidence="2 3" key="1">
    <citation type="submission" date="2023-06" db="EMBL/GenBank/DDBJ databases">
        <title>Cellulomonas sp. MW9 Whole genome sequence.</title>
        <authorList>
            <person name="Park S."/>
        </authorList>
    </citation>
    <scope>NUCLEOTIDE SEQUENCE [LARGE SCALE GENOMIC DNA]</scope>
    <source>
        <strain evidence="2 3">MW9</strain>
    </source>
</reference>
<accession>A0ABT7S680</accession>
<sequence>MRRPTLVGGLVACVLVLGACGGQTDLEGDRAHALQQDVLAVSTAAAAEKWDAVGAGLAAARAELDAALDAGDVSPARYHRIDAALDRVAAEVATARARAAVVAKAKATARAEATAQARAKASANAKATGAATAPPPTTTKTSGPAVKAPTPAQPSTKGKGANNGKGHGAKHPPRPKKDK</sequence>
<name>A0ABT7S680_9CELL</name>
<organism evidence="2 3">
    <name type="scientific">Cellulomonas edaphi</name>
    <dbReference type="NCBI Taxonomy" id="3053468"/>
    <lineage>
        <taxon>Bacteria</taxon>
        <taxon>Bacillati</taxon>
        <taxon>Actinomycetota</taxon>
        <taxon>Actinomycetes</taxon>
        <taxon>Micrococcales</taxon>
        <taxon>Cellulomonadaceae</taxon>
        <taxon>Cellulomonas</taxon>
    </lineage>
</organism>
<feature type="compositionally biased region" description="Basic residues" evidence="1">
    <location>
        <begin position="167"/>
        <end position="179"/>
    </location>
</feature>
<evidence type="ECO:0000313" key="2">
    <source>
        <dbReference type="EMBL" id="MDM7831122.1"/>
    </source>
</evidence>
<dbReference type="Proteomes" id="UP001321453">
    <property type="component" value="Unassembled WGS sequence"/>
</dbReference>
<proteinExistence type="predicted"/>
<dbReference type="RefSeq" id="WP_289446391.1">
    <property type="nucleotide sequence ID" value="NZ_JAUCGR010000002.1"/>
</dbReference>
<evidence type="ECO:0008006" key="4">
    <source>
        <dbReference type="Google" id="ProtNLM"/>
    </source>
</evidence>
<gene>
    <name evidence="2" type="ORF">QRT05_07235</name>
</gene>
<evidence type="ECO:0000313" key="3">
    <source>
        <dbReference type="Proteomes" id="UP001321453"/>
    </source>
</evidence>
<protein>
    <recommendedName>
        <fullName evidence="4">Mucin-associated surface protein</fullName>
    </recommendedName>
</protein>
<feature type="compositionally biased region" description="Low complexity" evidence="1">
    <location>
        <begin position="120"/>
        <end position="145"/>
    </location>
</feature>
<feature type="region of interest" description="Disordered" evidence="1">
    <location>
        <begin position="120"/>
        <end position="179"/>
    </location>
</feature>
<comment type="caution">
    <text evidence="2">The sequence shown here is derived from an EMBL/GenBank/DDBJ whole genome shotgun (WGS) entry which is preliminary data.</text>
</comment>
<dbReference type="PROSITE" id="PS51257">
    <property type="entry name" value="PROKAR_LIPOPROTEIN"/>
    <property type="match status" value="1"/>
</dbReference>
<keyword evidence="3" id="KW-1185">Reference proteome</keyword>
<evidence type="ECO:0000256" key="1">
    <source>
        <dbReference type="SAM" id="MobiDB-lite"/>
    </source>
</evidence>
<dbReference type="EMBL" id="JAUCGR010000002">
    <property type="protein sequence ID" value="MDM7831122.1"/>
    <property type="molecule type" value="Genomic_DNA"/>
</dbReference>